<comment type="caution">
    <text evidence="2">The sequence shown here is derived from an EMBL/GenBank/DDBJ whole genome shotgun (WGS) entry which is preliminary data.</text>
</comment>
<proteinExistence type="predicted"/>
<name>A0AAW2WBL2_SESRA</name>
<dbReference type="AlphaFoldDB" id="A0AAW2WBL2"/>
<reference evidence="2" key="2">
    <citation type="journal article" date="2024" name="Plant">
        <title>Genomic evolution and insights into agronomic trait innovations of Sesamum species.</title>
        <authorList>
            <person name="Miao H."/>
            <person name="Wang L."/>
            <person name="Qu L."/>
            <person name="Liu H."/>
            <person name="Sun Y."/>
            <person name="Le M."/>
            <person name="Wang Q."/>
            <person name="Wei S."/>
            <person name="Zheng Y."/>
            <person name="Lin W."/>
            <person name="Duan Y."/>
            <person name="Cao H."/>
            <person name="Xiong S."/>
            <person name="Wang X."/>
            <person name="Wei L."/>
            <person name="Li C."/>
            <person name="Ma Q."/>
            <person name="Ju M."/>
            <person name="Zhao R."/>
            <person name="Li G."/>
            <person name="Mu C."/>
            <person name="Tian Q."/>
            <person name="Mei H."/>
            <person name="Zhang T."/>
            <person name="Gao T."/>
            <person name="Zhang H."/>
        </authorList>
    </citation>
    <scope>NUCLEOTIDE SEQUENCE</scope>
    <source>
        <strain evidence="2">G02</strain>
    </source>
</reference>
<gene>
    <name evidence="2" type="ORF">Sradi_0459900</name>
</gene>
<feature type="region of interest" description="Disordered" evidence="1">
    <location>
        <begin position="1"/>
        <end position="22"/>
    </location>
</feature>
<accession>A0AAW2WBL2</accession>
<reference evidence="2" key="1">
    <citation type="submission" date="2020-06" db="EMBL/GenBank/DDBJ databases">
        <authorList>
            <person name="Li T."/>
            <person name="Hu X."/>
            <person name="Zhang T."/>
            <person name="Song X."/>
            <person name="Zhang H."/>
            <person name="Dai N."/>
            <person name="Sheng W."/>
            <person name="Hou X."/>
            <person name="Wei L."/>
        </authorList>
    </citation>
    <scope>NUCLEOTIDE SEQUENCE</scope>
    <source>
        <strain evidence="2">G02</strain>
        <tissue evidence="2">Leaf</tissue>
    </source>
</reference>
<organism evidence="2">
    <name type="scientific">Sesamum radiatum</name>
    <name type="common">Black benniseed</name>
    <dbReference type="NCBI Taxonomy" id="300843"/>
    <lineage>
        <taxon>Eukaryota</taxon>
        <taxon>Viridiplantae</taxon>
        <taxon>Streptophyta</taxon>
        <taxon>Embryophyta</taxon>
        <taxon>Tracheophyta</taxon>
        <taxon>Spermatophyta</taxon>
        <taxon>Magnoliopsida</taxon>
        <taxon>eudicotyledons</taxon>
        <taxon>Gunneridae</taxon>
        <taxon>Pentapetalae</taxon>
        <taxon>asterids</taxon>
        <taxon>lamiids</taxon>
        <taxon>Lamiales</taxon>
        <taxon>Pedaliaceae</taxon>
        <taxon>Sesamum</taxon>
    </lineage>
</organism>
<dbReference type="EMBL" id="JACGWJ010000002">
    <property type="protein sequence ID" value="KAL0437520.1"/>
    <property type="molecule type" value="Genomic_DNA"/>
</dbReference>
<sequence>MGLRFGPRRWGSGHGAGLRADGGAKCWGCGGRQLLGLRFPRRRLRDVRDRAADGARGRRRD</sequence>
<evidence type="ECO:0000313" key="2">
    <source>
        <dbReference type="EMBL" id="KAL0437520.1"/>
    </source>
</evidence>
<evidence type="ECO:0000256" key="1">
    <source>
        <dbReference type="SAM" id="MobiDB-lite"/>
    </source>
</evidence>
<protein>
    <submittedName>
        <fullName evidence="2">Uncharacterized protein</fullName>
    </submittedName>
</protein>